<organism evidence="2 3">
    <name type="scientific">Aquimarina addita</name>
    <dbReference type="NCBI Taxonomy" id="870485"/>
    <lineage>
        <taxon>Bacteria</taxon>
        <taxon>Pseudomonadati</taxon>
        <taxon>Bacteroidota</taxon>
        <taxon>Flavobacteriia</taxon>
        <taxon>Flavobacteriales</taxon>
        <taxon>Flavobacteriaceae</taxon>
        <taxon>Aquimarina</taxon>
    </lineage>
</organism>
<evidence type="ECO:0000259" key="1">
    <source>
        <dbReference type="Pfam" id="PF00246"/>
    </source>
</evidence>
<dbReference type="InterPro" id="IPR000834">
    <property type="entry name" value="Peptidase_M14"/>
</dbReference>
<feature type="domain" description="Peptidase M14" evidence="1">
    <location>
        <begin position="58"/>
        <end position="150"/>
    </location>
</feature>
<sequence length="403" mass="46006">MITHETIVISFINYRGSYTMNILSNWFTTYKESSLSGRYIHLEHISPLLTKLSEKWIIERLGYSENNAPIDLITLGNGPKKLLFWSQMHGNESTTTKAIFDLINVLSDRSNEFSQEILTTCTLYIVPMLSPDGAKAYTRLNHNQVDLNRDAQNKTQRESIILSDLIQRVQPDVAFNLHGQRTIFSAGTSSHSATVSFLSPAGDVERAIVPCRKIAMEIIAEMNTVLQEYIPNCVGRYDDGFNINCVGDTLTSLGIPTILFEAGHYPTDYDREKTREFIFYSLITAIKYIANRDTISGEGYKRYFEIPENGKCFYDIIVRDIMLNGRNVDIAIQYVEELSEKSIKFIPKIVKIANLEKFYGHREIIGNKREIRCENVTVEVIEGAKLLNFCLNDELFSTKLRKS</sequence>
<dbReference type="Gene3D" id="3.40.630.10">
    <property type="entry name" value="Zn peptidases"/>
    <property type="match status" value="1"/>
</dbReference>
<name>A0ABP7XEU5_9FLAO</name>
<keyword evidence="3" id="KW-1185">Reference proteome</keyword>
<gene>
    <name evidence="2" type="ORF">GCM10022393_13240</name>
</gene>
<reference evidence="3" key="1">
    <citation type="journal article" date="2019" name="Int. J. Syst. Evol. Microbiol.">
        <title>The Global Catalogue of Microorganisms (GCM) 10K type strain sequencing project: providing services to taxonomists for standard genome sequencing and annotation.</title>
        <authorList>
            <consortium name="The Broad Institute Genomics Platform"/>
            <consortium name="The Broad Institute Genome Sequencing Center for Infectious Disease"/>
            <person name="Wu L."/>
            <person name="Ma J."/>
        </authorList>
    </citation>
    <scope>NUCLEOTIDE SEQUENCE [LARGE SCALE GENOMIC DNA]</scope>
    <source>
        <strain evidence="3">JCM 17106</strain>
    </source>
</reference>
<proteinExistence type="predicted"/>
<protein>
    <submittedName>
        <fullName evidence="2">M14 family metallopeptidase</fullName>
    </submittedName>
</protein>
<dbReference type="Proteomes" id="UP001500459">
    <property type="component" value="Unassembled WGS sequence"/>
</dbReference>
<evidence type="ECO:0000313" key="3">
    <source>
        <dbReference type="Proteomes" id="UP001500459"/>
    </source>
</evidence>
<dbReference type="Pfam" id="PF00246">
    <property type="entry name" value="Peptidase_M14"/>
    <property type="match status" value="1"/>
</dbReference>
<evidence type="ECO:0000313" key="2">
    <source>
        <dbReference type="EMBL" id="GAA4113996.1"/>
    </source>
</evidence>
<dbReference type="RefSeq" id="WP_344925813.1">
    <property type="nucleotide sequence ID" value="NZ_BAABCW010000004.1"/>
</dbReference>
<dbReference type="EMBL" id="BAABCW010000004">
    <property type="protein sequence ID" value="GAA4113996.1"/>
    <property type="molecule type" value="Genomic_DNA"/>
</dbReference>
<dbReference type="SUPFAM" id="SSF53187">
    <property type="entry name" value="Zn-dependent exopeptidases"/>
    <property type="match status" value="1"/>
</dbReference>
<comment type="caution">
    <text evidence="2">The sequence shown here is derived from an EMBL/GenBank/DDBJ whole genome shotgun (WGS) entry which is preliminary data.</text>
</comment>
<accession>A0ABP7XEU5</accession>